<dbReference type="AlphaFoldDB" id="A0A9W8DN57"/>
<evidence type="ECO:0000313" key="3">
    <source>
        <dbReference type="EMBL" id="KAJ1911138.1"/>
    </source>
</evidence>
<keyword evidence="2" id="KW-0732">Signal</keyword>
<organism evidence="3 4">
    <name type="scientific">Mycoemilia scoparia</name>
    <dbReference type="NCBI Taxonomy" id="417184"/>
    <lineage>
        <taxon>Eukaryota</taxon>
        <taxon>Fungi</taxon>
        <taxon>Fungi incertae sedis</taxon>
        <taxon>Zoopagomycota</taxon>
        <taxon>Kickxellomycotina</taxon>
        <taxon>Kickxellomycetes</taxon>
        <taxon>Kickxellales</taxon>
        <taxon>Kickxellaceae</taxon>
        <taxon>Mycoemilia</taxon>
    </lineage>
</organism>
<evidence type="ECO:0000256" key="1">
    <source>
        <dbReference type="SAM" id="MobiDB-lite"/>
    </source>
</evidence>
<evidence type="ECO:0000313" key="4">
    <source>
        <dbReference type="Proteomes" id="UP001150538"/>
    </source>
</evidence>
<feature type="signal peptide" evidence="2">
    <location>
        <begin position="1"/>
        <end position="20"/>
    </location>
</feature>
<proteinExistence type="predicted"/>
<sequence>MFNLSTTLSVFALVSSSILAAPGYRSEVGYTPPAIHPELAFPAQTINNNNHNNMHLPTPLPVNSESQSYNDHPFISQPLRVAASTSETTTSCTSNPSPTPHSMNNNIKNGINKINQVNNGTPNGPQINNAVINNNSNNRFPQHGYLERNTMNGIVQVNNGHPKYPQVNNAVINSNIGYEPANVNIDSKPSTSYNYYKETRKFEYKDVVDGKKTHGRKSIAC</sequence>
<feature type="chain" id="PRO_5040971872" evidence="2">
    <location>
        <begin position="21"/>
        <end position="221"/>
    </location>
</feature>
<feature type="region of interest" description="Disordered" evidence="1">
    <location>
        <begin position="82"/>
        <end position="107"/>
    </location>
</feature>
<protein>
    <submittedName>
        <fullName evidence="3">Uncharacterized protein</fullName>
    </submittedName>
</protein>
<keyword evidence="4" id="KW-1185">Reference proteome</keyword>
<accession>A0A9W8DN57</accession>
<name>A0A9W8DN57_9FUNG</name>
<dbReference type="Proteomes" id="UP001150538">
    <property type="component" value="Unassembled WGS sequence"/>
</dbReference>
<gene>
    <name evidence="3" type="ORF">H4219_006032</name>
</gene>
<dbReference type="EMBL" id="JANBPU010000483">
    <property type="protein sequence ID" value="KAJ1911138.1"/>
    <property type="molecule type" value="Genomic_DNA"/>
</dbReference>
<comment type="caution">
    <text evidence="3">The sequence shown here is derived from an EMBL/GenBank/DDBJ whole genome shotgun (WGS) entry which is preliminary data.</text>
</comment>
<feature type="compositionally biased region" description="Low complexity" evidence="1">
    <location>
        <begin position="84"/>
        <end position="107"/>
    </location>
</feature>
<evidence type="ECO:0000256" key="2">
    <source>
        <dbReference type="SAM" id="SignalP"/>
    </source>
</evidence>
<reference evidence="3" key="1">
    <citation type="submission" date="2022-07" db="EMBL/GenBank/DDBJ databases">
        <title>Phylogenomic reconstructions and comparative analyses of Kickxellomycotina fungi.</title>
        <authorList>
            <person name="Reynolds N.K."/>
            <person name="Stajich J.E."/>
            <person name="Barry K."/>
            <person name="Grigoriev I.V."/>
            <person name="Crous P."/>
            <person name="Smith M.E."/>
        </authorList>
    </citation>
    <scope>NUCLEOTIDE SEQUENCE</scope>
    <source>
        <strain evidence="3">NBRC 100468</strain>
    </source>
</reference>